<dbReference type="AlphaFoldDB" id="A0A1J3DVJ9"/>
<protein>
    <submittedName>
        <fullName evidence="2">Uncharacterized protein</fullName>
    </submittedName>
</protein>
<proteinExistence type="predicted"/>
<reference evidence="2" key="1">
    <citation type="submission" date="2016-07" db="EMBL/GenBank/DDBJ databases">
        <title>De novo transcriptome assembly of four accessions of the metal hyperaccumulator plant Noccaea caerulescens.</title>
        <authorList>
            <person name="Blande D."/>
            <person name="Halimaa P."/>
            <person name="Tervahauta A.I."/>
            <person name="Aarts M.G."/>
            <person name="Karenlampi S.O."/>
        </authorList>
    </citation>
    <scope>NUCLEOTIDE SEQUENCE</scope>
</reference>
<accession>A0A1J3DVJ9</accession>
<organism evidence="2">
    <name type="scientific">Noccaea caerulescens</name>
    <name type="common">Alpine penny-cress</name>
    <name type="synonym">Thlaspi caerulescens</name>
    <dbReference type="NCBI Taxonomy" id="107243"/>
    <lineage>
        <taxon>Eukaryota</taxon>
        <taxon>Viridiplantae</taxon>
        <taxon>Streptophyta</taxon>
        <taxon>Embryophyta</taxon>
        <taxon>Tracheophyta</taxon>
        <taxon>Spermatophyta</taxon>
        <taxon>Magnoliopsida</taxon>
        <taxon>eudicotyledons</taxon>
        <taxon>Gunneridae</taxon>
        <taxon>Pentapetalae</taxon>
        <taxon>rosids</taxon>
        <taxon>malvids</taxon>
        <taxon>Brassicales</taxon>
        <taxon>Brassicaceae</taxon>
        <taxon>Coluteocarpeae</taxon>
        <taxon>Noccaea</taxon>
    </lineage>
</organism>
<name>A0A1J3DVJ9_NOCCA</name>
<evidence type="ECO:0000256" key="1">
    <source>
        <dbReference type="SAM" id="MobiDB-lite"/>
    </source>
</evidence>
<gene>
    <name evidence="2" type="ORF">GA_TR13745_c1_g1_i1_g.43347</name>
</gene>
<dbReference type="EMBL" id="GEVI01008375">
    <property type="protein sequence ID" value="JAU23945.1"/>
    <property type="molecule type" value="Transcribed_RNA"/>
</dbReference>
<feature type="region of interest" description="Disordered" evidence="1">
    <location>
        <begin position="1"/>
        <end position="24"/>
    </location>
</feature>
<sequence>MASLRLPIGDPRSPECHGTDPPIPDVKEISIAGPSFPNISCIWFLNILDLRISNELNPFVHLGCQFLGNRRFHQRVNPAGFESGEEGFLGC</sequence>
<evidence type="ECO:0000313" key="2">
    <source>
        <dbReference type="EMBL" id="JAU23945.1"/>
    </source>
</evidence>